<dbReference type="Proteomes" id="UP000466442">
    <property type="component" value="Unassembled WGS sequence"/>
</dbReference>
<feature type="transmembrane region" description="Helical" evidence="2">
    <location>
        <begin position="243"/>
        <end position="263"/>
    </location>
</feature>
<evidence type="ECO:0000313" key="4">
    <source>
        <dbReference type="Proteomes" id="UP000466442"/>
    </source>
</evidence>
<dbReference type="PANTHER" id="PTHR35270:SF2">
    <property type="entry name" value="FUSELESS, ISOFORM A"/>
    <property type="match status" value="1"/>
</dbReference>
<organism evidence="3 4">
    <name type="scientific">Apolygus lucorum</name>
    <name type="common">Small green plant bug</name>
    <name type="synonym">Lygocoris lucorum</name>
    <dbReference type="NCBI Taxonomy" id="248454"/>
    <lineage>
        <taxon>Eukaryota</taxon>
        <taxon>Metazoa</taxon>
        <taxon>Ecdysozoa</taxon>
        <taxon>Arthropoda</taxon>
        <taxon>Hexapoda</taxon>
        <taxon>Insecta</taxon>
        <taxon>Pterygota</taxon>
        <taxon>Neoptera</taxon>
        <taxon>Paraneoptera</taxon>
        <taxon>Hemiptera</taxon>
        <taxon>Heteroptera</taxon>
        <taxon>Panheteroptera</taxon>
        <taxon>Cimicomorpha</taxon>
        <taxon>Miridae</taxon>
        <taxon>Mirini</taxon>
        <taxon>Apolygus</taxon>
    </lineage>
</organism>
<feature type="transmembrane region" description="Helical" evidence="2">
    <location>
        <begin position="63"/>
        <end position="83"/>
    </location>
</feature>
<dbReference type="GO" id="GO:0070073">
    <property type="term" value="P:clustering of voltage-gated calcium channels"/>
    <property type="evidence" value="ECO:0007669"/>
    <property type="project" value="TreeGrafter"/>
</dbReference>
<name>A0A8S9XEW2_APOLU</name>
<keyword evidence="2" id="KW-0812">Transmembrane</keyword>
<feature type="transmembrane region" description="Helical" evidence="2">
    <location>
        <begin position="275"/>
        <end position="294"/>
    </location>
</feature>
<accession>A0A8S9XEW2</accession>
<reference evidence="3" key="1">
    <citation type="journal article" date="2021" name="Mol. Ecol. Resour.">
        <title>Apolygus lucorum genome provides insights into omnivorousness and mesophyll feeding.</title>
        <authorList>
            <person name="Liu Y."/>
            <person name="Liu H."/>
            <person name="Wang H."/>
            <person name="Huang T."/>
            <person name="Liu B."/>
            <person name="Yang B."/>
            <person name="Yin L."/>
            <person name="Li B."/>
            <person name="Zhang Y."/>
            <person name="Zhang S."/>
            <person name="Jiang F."/>
            <person name="Zhang X."/>
            <person name="Ren Y."/>
            <person name="Wang B."/>
            <person name="Wang S."/>
            <person name="Lu Y."/>
            <person name="Wu K."/>
            <person name="Fan W."/>
            <person name="Wang G."/>
        </authorList>
    </citation>
    <scope>NUCLEOTIDE SEQUENCE</scope>
    <source>
        <strain evidence="3">12Hb</strain>
    </source>
</reference>
<protein>
    <submittedName>
        <fullName evidence="3">Uncharacterized protein</fullName>
    </submittedName>
</protein>
<dbReference type="GO" id="GO:0042734">
    <property type="term" value="C:presynaptic membrane"/>
    <property type="evidence" value="ECO:0007669"/>
    <property type="project" value="TreeGrafter"/>
</dbReference>
<feature type="compositionally biased region" description="Low complexity" evidence="1">
    <location>
        <begin position="482"/>
        <end position="491"/>
    </location>
</feature>
<feature type="region of interest" description="Disordered" evidence="1">
    <location>
        <begin position="427"/>
        <end position="491"/>
    </location>
</feature>
<feature type="transmembrane region" description="Helical" evidence="2">
    <location>
        <begin position="131"/>
        <end position="148"/>
    </location>
</feature>
<proteinExistence type="predicted"/>
<dbReference type="Pfam" id="PF15993">
    <property type="entry name" value="Fuseless"/>
    <property type="match status" value="2"/>
</dbReference>
<evidence type="ECO:0000256" key="1">
    <source>
        <dbReference type="SAM" id="MobiDB-lite"/>
    </source>
</evidence>
<feature type="transmembrane region" description="Helical" evidence="2">
    <location>
        <begin position="20"/>
        <end position="43"/>
    </location>
</feature>
<evidence type="ECO:0000256" key="2">
    <source>
        <dbReference type="SAM" id="Phobius"/>
    </source>
</evidence>
<dbReference type="EMBL" id="WIXP02000007">
    <property type="protein sequence ID" value="KAF6207527.1"/>
    <property type="molecule type" value="Genomic_DNA"/>
</dbReference>
<dbReference type="PANTHER" id="PTHR35270">
    <property type="entry name" value="FUSELESS, ISOFORM A"/>
    <property type="match status" value="1"/>
</dbReference>
<dbReference type="AlphaFoldDB" id="A0A8S9XEW2"/>
<sequence>MRGSTAGISDGLKGTSKTHYRFVTLLDLSISTFLIAPLVVSYWRGTFGLMDILVYPEDPFKSSVVSCVIGYAGTSVLTMLQDVLDRSLHPNTHRITYYAFSRLYTALFSFICVNHWRGGWMLLEHFTGTEPHTVAIITSASIVLLMLTKTLRNLSAPPFAIATDRREGYFEVPRAFKYSTQNLGWYLLDCVFSVCVVGSLVVSVWRGLWSLLEIYLYPGEPAKSALASMAIGYALVSRDIPSAAFDIYLLISFSGTINVWRGIWNCLNHFFLPNLPLLSFFITHSLCFLLLVLINSSNSILVRGVYFDCQEDGEQCVDFPCYYIRLFFQERRKKKLLRASEQRRMSHRPSETDTLMTVKRAPEIVSNHSSPSPTVNAVLLLHAKQWILADWYSLSLCKNQLLHHAKDSWQQVLKAVSSIWPRNRKYEHKEEYDKDEHKAECDKDEHKEECDKDEHKEECDKDEHKEECDKDERKEEYDEELPTLPLLPTNN</sequence>
<feature type="transmembrane region" description="Helical" evidence="2">
    <location>
        <begin position="183"/>
        <end position="208"/>
    </location>
</feature>
<dbReference type="GO" id="GO:0007274">
    <property type="term" value="P:neuromuscular synaptic transmission"/>
    <property type="evidence" value="ECO:0007669"/>
    <property type="project" value="TreeGrafter"/>
</dbReference>
<keyword evidence="4" id="KW-1185">Reference proteome</keyword>
<feature type="compositionally biased region" description="Basic and acidic residues" evidence="1">
    <location>
        <begin position="427"/>
        <end position="476"/>
    </location>
</feature>
<dbReference type="GO" id="GO:0007270">
    <property type="term" value="P:neuron-neuron synaptic transmission"/>
    <property type="evidence" value="ECO:0007669"/>
    <property type="project" value="TreeGrafter"/>
</dbReference>
<keyword evidence="2" id="KW-1133">Transmembrane helix</keyword>
<evidence type="ECO:0000313" key="3">
    <source>
        <dbReference type="EMBL" id="KAF6207527.1"/>
    </source>
</evidence>
<comment type="caution">
    <text evidence="3">The sequence shown here is derived from an EMBL/GenBank/DDBJ whole genome shotgun (WGS) entry which is preliminary data.</text>
</comment>
<dbReference type="InterPro" id="IPR032751">
    <property type="entry name" value="Fuseless"/>
</dbReference>
<dbReference type="OrthoDB" id="45313at2759"/>
<gene>
    <name evidence="3" type="ORF">GE061_015973</name>
</gene>
<feature type="transmembrane region" description="Helical" evidence="2">
    <location>
        <begin position="95"/>
        <end position="116"/>
    </location>
</feature>
<keyword evidence="2" id="KW-0472">Membrane</keyword>